<dbReference type="eggNOG" id="COG2959">
    <property type="taxonomic scope" value="Bacteria"/>
</dbReference>
<reference evidence="3" key="1">
    <citation type="submission" date="2011-10" db="EMBL/GenBank/DDBJ databases">
        <title>The Genome Sequence of Oxalobacter formigenes HOxBLS.</title>
        <authorList>
            <consortium name="The Broad Institute Genome Sequencing Platform"/>
            <person name="Earl A."/>
            <person name="Ward D."/>
            <person name="Feldgarden M."/>
            <person name="Gevers D."/>
            <person name="Allison M.J."/>
            <person name="Humphrey S."/>
            <person name="Young S.K."/>
            <person name="Zeng Q."/>
            <person name="Gargeya S."/>
            <person name="Fitzgerald M."/>
            <person name="Haas B."/>
            <person name="Abouelleil A."/>
            <person name="Alvarado L."/>
            <person name="Arachchi H.M."/>
            <person name="Berlin A."/>
            <person name="Brown A."/>
            <person name="Chapman S.B."/>
            <person name="Chen Z."/>
            <person name="Dunbar C."/>
            <person name="Freedman E."/>
            <person name="Gearin G."/>
            <person name="Goldberg J."/>
            <person name="Griggs A."/>
            <person name="Gujja S."/>
            <person name="Heiman D."/>
            <person name="Howarth C."/>
            <person name="Larson L."/>
            <person name="Lui A."/>
            <person name="MacDonald P.J.P."/>
            <person name="Montmayeur A."/>
            <person name="Murphy C."/>
            <person name="Neiman D."/>
            <person name="Pearson M."/>
            <person name="Priest M."/>
            <person name="Roberts A."/>
            <person name="Saif S."/>
            <person name="Shea T."/>
            <person name="Shenoy N."/>
            <person name="Sisk P."/>
            <person name="Stolte C."/>
            <person name="Sykes S."/>
            <person name="Wortman J."/>
            <person name="Nusbaum C."/>
            <person name="Birren B."/>
        </authorList>
    </citation>
    <scope>NUCLEOTIDE SEQUENCE [LARGE SCALE GENOMIC DNA]</scope>
    <source>
        <strain evidence="3">HOxBLS</strain>
    </source>
</reference>
<feature type="coiled-coil region" evidence="1">
    <location>
        <begin position="73"/>
        <end position="100"/>
    </location>
</feature>
<evidence type="ECO:0000313" key="3">
    <source>
        <dbReference type="EMBL" id="EEO26928.1"/>
    </source>
</evidence>
<accession>C3X715</accession>
<evidence type="ECO:0000313" key="4">
    <source>
        <dbReference type="Proteomes" id="UP000003973"/>
    </source>
</evidence>
<organism evidence="3 4">
    <name type="scientific">Oxalobacter paraformigenes</name>
    <dbReference type="NCBI Taxonomy" id="556268"/>
    <lineage>
        <taxon>Bacteria</taxon>
        <taxon>Pseudomonadati</taxon>
        <taxon>Pseudomonadota</taxon>
        <taxon>Betaproteobacteria</taxon>
        <taxon>Burkholderiales</taxon>
        <taxon>Oxalobacteraceae</taxon>
        <taxon>Oxalobacter</taxon>
    </lineage>
</organism>
<dbReference type="Proteomes" id="UP000003973">
    <property type="component" value="Unassembled WGS sequence"/>
</dbReference>
<keyword evidence="2" id="KW-0472">Membrane</keyword>
<keyword evidence="2" id="KW-1133">Transmembrane helix</keyword>
<keyword evidence="1" id="KW-0175">Coiled coil</keyword>
<keyword evidence="4" id="KW-1185">Reference proteome</keyword>
<dbReference type="PANTHER" id="PTHR38043:SF1">
    <property type="entry name" value="PROTEIN HEMX"/>
    <property type="match status" value="1"/>
</dbReference>
<evidence type="ECO:0000256" key="2">
    <source>
        <dbReference type="SAM" id="Phobius"/>
    </source>
</evidence>
<feature type="transmembrane region" description="Helical" evidence="2">
    <location>
        <begin position="25"/>
        <end position="43"/>
    </location>
</feature>
<dbReference type="InterPro" id="IPR007470">
    <property type="entry name" value="HemX"/>
</dbReference>
<evidence type="ECO:0000256" key="1">
    <source>
        <dbReference type="SAM" id="Coils"/>
    </source>
</evidence>
<comment type="caution">
    <text evidence="3">The sequence shown here is derived from an EMBL/GenBank/DDBJ whole genome shotgun (WGS) entry which is preliminary data.</text>
</comment>
<dbReference type="PANTHER" id="PTHR38043">
    <property type="entry name" value="PROTEIN HEMX"/>
    <property type="match status" value="1"/>
</dbReference>
<gene>
    <name evidence="3" type="ORF">OFAG_00081</name>
</gene>
<dbReference type="EMBL" id="ACDP02000029">
    <property type="protein sequence ID" value="EEO26928.1"/>
    <property type="molecule type" value="Genomic_DNA"/>
</dbReference>
<proteinExistence type="predicted"/>
<dbReference type="RefSeq" id="WP_005875648.1">
    <property type="nucleotide sequence ID" value="NZ_CABMNL010000001.1"/>
</dbReference>
<name>C3X715_9BURK</name>
<dbReference type="AlphaFoldDB" id="C3X715"/>
<sequence>MNSTTDPASRDRTEPLKKTQRRLRFLSWALGITGLLFIAHLVYSHIEMRELRSEIARRLQTGDEISMEAKTLAKTTQDAVADLQSKVATLENQQAETQNQQISLSQMYQELSKSKDDWSLAEIEQVLSAAHQQLLLSKNINGALIALENADRLLAKSRKPQFIVLRAALAKDMERLRSVPHVDTTGMVLKLDAVIGEVDKLPLISDGKPLDRHEERESNGSKRQIGFSFHPADWVHASTVLWNDWIDDVWSEIHGLIQVQRVDSPEAMILSPLQTYYLRENLKLRLLGSRLSLLSSSTLSFKNDIDASLAILDRYFDTASEPVKAVKTTLEQLGASEISVEVTGLTESLAAIQRYRLQN</sequence>
<keyword evidence="2" id="KW-0812">Transmembrane</keyword>
<dbReference type="Pfam" id="PF04375">
    <property type="entry name" value="HemX"/>
    <property type="match status" value="1"/>
</dbReference>
<dbReference type="HOGENOM" id="CLU_036381_0_0_4"/>
<protein>
    <submittedName>
        <fullName evidence="3">Uncharacterized protein</fullName>
    </submittedName>
</protein>